<dbReference type="WBParaSite" id="nRc.2.0.1.t42830-RA">
    <property type="protein sequence ID" value="nRc.2.0.1.t42830-RA"/>
    <property type="gene ID" value="nRc.2.0.1.g42830"/>
</dbReference>
<dbReference type="AlphaFoldDB" id="A0A915KVK6"/>
<reference evidence="2" key="1">
    <citation type="submission" date="2022-11" db="UniProtKB">
        <authorList>
            <consortium name="WormBaseParasite"/>
        </authorList>
    </citation>
    <scope>IDENTIFICATION</scope>
</reference>
<proteinExistence type="predicted"/>
<evidence type="ECO:0000313" key="2">
    <source>
        <dbReference type="WBParaSite" id="nRc.2.0.1.t42830-RA"/>
    </source>
</evidence>
<accession>A0A915KVK6</accession>
<keyword evidence="1" id="KW-1185">Reference proteome</keyword>
<name>A0A915KVK6_ROMCU</name>
<organism evidence="1 2">
    <name type="scientific">Romanomermis culicivorax</name>
    <name type="common">Nematode worm</name>
    <dbReference type="NCBI Taxonomy" id="13658"/>
    <lineage>
        <taxon>Eukaryota</taxon>
        <taxon>Metazoa</taxon>
        <taxon>Ecdysozoa</taxon>
        <taxon>Nematoda</taxon>
        <taxon>Enoplea</taxon>
        <taxon>Dorylaimia</taxon>
        <taxon>Mermithida</taxon>
        <taxon>Mermithoidea</taxon>
        <taxon>Mermithidae</taxon>
        <taxon>Romanomermis</taxon>
    </lineage>
</organism>
<dbReference type="Proteomes" id="UP000887565">
    <property type="component" value="Unplaced"/>
</dbReference>
<sequence length="110" mass="12360">MLDNGRAVDDRLRIYSGLLLRSNILAITIPNQTVQEGVDALNVETLRKSQTTIGLSAACFQRHAYSVWPDVHFAEKIPQKLESVSLDYGTSASLERIQRRSECLRVSDKN</sequence>
<evidence type="ECO:0000313" key="1">
    <source>
        <dbReference type="Proteomes" id="UP000887565"/>
    </source>
</evidence>
<protein>
    <submittedName>
        <fullName evidence="2">Uncharacterized protein</fullName>
    </submittedName>
</protein>